<keyword evidence="1" id="KW-0732">Signal</keyword>
<organism evidence="2 3">
    <name type="scientific">Wallemia mellicola (strain ATCC MYA-4683 / CBS 633.66)</name>
    <name type="common">Wallemia sebi (CBS 633.66)</name>
    <dbReference type="NCBI Taxonomy" id="671144"/>
    <lineage>
        <taxon>Eukaryota</taxon>
        <taxon>Fungi</taxon>
        <taxon>Dikarya</taxon>
        <taxon>Basidiomycota</taxon>
        <taxon>Wallemiomycotina</taxon>
        <taxon>Wallemiomycetes</taxon>
        <taxon>Wallemiales</taxon>
        <taxon>Wallemiaceae</taxon>
        <taxon>Wallemia</taxon>
    </lineage>
</organism>
<evidence type="ECO:0000256" key="1">
    <source>
        <dbReference type="SAM" id="SignalP"/>
    </source>
</evidence>
<keyword evidence="3" id="KW-1185">Reference proteome</keyword>
<dbReference type="KEGG" id="wse:WALSEDRAFT_60394"/>
<feature type="signal peptide" evidence="1">
    <location>
        <begin position="1"/>
        <end position="29"/>
    </location>
</feature>
<dbReference type="AlphaFoldDB" id="I4YCN0"/>
<gene>
    <name evidence="2" type="ORF">WALSEDRAFT_60394</name>
</gene>
<dbReference type="Proteomes" id="UP000005242">
    <property type="component" value="Unassembled WGS sequence"/>
</dbReference>
<name>I4YCN0_WALMC</name>
<evidence type="ECO:0000313" key="3">
    <source>
        <dbReference type="Proteomes" id="UP000005242"/>
    </source>
</evidence>
<reference evidence="2 3" key="1">
    <citation type="journal article" date="2012" name="Fungal Genet. Biol.">
        <title>The genome of the xerotolerant mold Wallemia sebi reveals adaptations to osmotic stress and suggests cryptic sexual reproduction.</title>
        <authorList>
            <person name="Padamsee M."/>
            <person name="Kumar T.K.A."/>
            <person name="Riley R."/>
            <person name="Binder M."/>
            <person name="Boyd A."/>
            <person name="Calvo A.M."/>
            <person name="Furukawa K."/>
            <person name="Hesse C."/>
            <person name="Hohmann S."/>
            <person name="James T.Y."/>
            <person name="LaButti K."/>
            <person name="Lapidus A."/>
            <person name="Lindquist E."/>
            <person name="Lucas S."/>
            <person name="Miller K."/>
            <person name="Shantappa S."/>
            <person name="Grigoriev I.V."/>
            <person name="Hibbett D.S."/>
            <person name="McLaughlin D.J."/>
            <person name="Spatafora J.W."/>
            <person name="Aime M.C."/>
        </authorList>
    </citation>
    <scope>NUCLEOTIDE SEQUENCE [LARGE SCALE GENOMIC DNA]</scope>
    <source>
        <strain evidence="3">ATCC MYA-4683 / CBS 633.66</strain>
    </source>
</reference>
<dbReference type="EMBL" id="JH668231">
    <property type="protein sequence ID" value="EIM21722.1"/>
    <property type="molecule type" value="Genomic_DNA"/>
</dbReference>
<dbReference type="InParanoid" id="I4YCN0"/>
<accession>I4YCN0</accession>
<dbReference type="RefSeq" id="XP_006958405.1">
    <property type="nucleotide sequence ID" value="XM_006958343.1"/>
</dbReference>
<protein>
    <submittedName>
        <fullName evidence="2">Uncharacterized protein</fullName>
    </submittedName>
</protein>
<feature type="chain" id="PRO_5003697989" evidence="1">
    <location>
        <begin position="30"/>
        <end position="88"/>
    </location>
</feature>
<sequence>MGCNSKLSSFKKLGLFMWLSYICLVVVDAAETSSRSDFLQNRPDKGLFYFHNATGNFVVDKDGNCFDTTRLMMDDAAFDVDEWYPVIN</sequence>
<dbReference type="HOGENOM" id="CLU_2470792_0_0_1"/>
<evidence type="ECO:0000313" key="2">
    <source>
        <dbReference type="EMBL" id="EIM21722.1"/>
    </source>
</evidence>
<proteinExistence type="predicted"/>
<dbReference type="GeneID" id="18473927"/>